<evidence type="ECO:0000313" key="3">
    <source>
        <dbReference type="Proteomes" id="UP001157017"/>
    </source>
</evidence>
<evidence type="ECO:0008006" key="4">
    <source>
        <dbReference type="Google" id="ProtNLM"/>
    </source>
</evidence>
<keyword evidence="3" id="KW-1185">Reference proteome</keyword>
<gene>
    <name evidence="2" type="ORF">GCM10025868_31210</name>
</gene>
<evidence type="ECO:0000313" key="2">
    <source>
        <dbReference type="EMBL" id="GMA87871.1"/>
    </source>
</evidence>
<name>A0ABQ6JJX8_9ACTN</name>
<dbReference type="EMBL" id="BSUZ01000001">
    <property type="protein sequence ID" value="GMA87871.1"/>
    <property type="molecule type" value="Genomic_DNA"/>
</dbReference>
<comment type="caution">
    <text evidence="2">The sequence shown here is derived from an EMBL/GenBank/DDBJ whole genome shotgun (WGS) entry which is preliminary data.</text>
</comment>
<feature type="compositionally biased region" description="Basic and acidic residues" evidence="1">
    <location>
        <begin position="21"/>
        <end position="31"/>
    </location>
</feature>
<feature type="region of interest" description="Disordered" evidence="1">
    <location>
        <begin position="1"/>
        <end position="34"/>
    </location>
</feature>
<evidence type="ECO:0000256" key="1">
    <source>
        <dbReference type="SAM" id="MobiDB-lite"/>
    </source>
</evidence>
<accession>A0ABQ6JJX8</accession>
<reference evidence="3" key="1">
    <citation type="journal article" date="2019" name="Int. J. Syst. Evol. Microbiol.">
        <title>The Global Catalogue of Microorganisms (GCM) 10K type strain sequencing project: providing services to taxonomists for standard genome sequencing and annotation.</title>
        <authorList>
            <consortium name="The Broad Institute Genomics Platform"/>
            <consortium name="The Broad Institute Genome Sequencing Center for Infectious Disease"/>
            <person name="Wu L."/>
            <person name="Ma J."/>
        </authorList>
    </citation>
    <scope>NUCLEOTIDE SEQUENCE [LARGE SCALE GENOMIC DNA]</scope>
    <source>
        <strain evidence="3">NBRC 108730</strain>
    </source>
</reference>
<dbReference type="Proteomes" id="UP001157017">
    <property type="component" value="Unassembled WGS sequence"/>
</dbReference>
<proteinExistence type="predicted"/>
<organism evidence="2 3">
    <name type="scientific">Angustibacter aerolatus</name>
    <dbReference type="NCBI Taxonomy" id="1162965"/>
    <lineage>
        <taxon>Bacteria</taxon>
        <taxon>Bacillati</taxon>
        <taxon>Actinomycetota</taxon>
        <taxon>Actinomycetes</taxon>
        <taxon>Kineosporiales</taxon>
        <taxon>Kineosporiaceae</taxon>
    </lineage>
</organism>
<sequence length="99" mass="10678">MVRDDAGSLQVVPEAQADPARVVRHDAHDPDPSQQFALSRLDGPDMAHVPVGVFRDVERPTYDDQVRAQVDAAVEQRGGPADDDAFSALVAGRDTWTVG</sequence>
<protein>
    <recommendedName>
        <fullName evidence="4">2-oxoacid:ferredoxin oxidoreductase subunit beta</fullName>
    </recommendedName>
</protein>